<protein>
    <submittedName>
        <fullName evidence="1">Uncharacterized protein</fullName>
    </submittedName>
</protein>
<comment type="caution">
    <text evidence="1">The sequence shown here is derived from an EMBL/GenBank/DDBJ whole genome shotgun (WGS) entry which is preliminary data.</text>
</comment>
<dbReference type="Proteomes" id="UP001054945">
    <property type="component" value="Unassembled WGS sequence"/>
</dbReference>
<sequence>MDYKATRSRQGWPTSYSPTISRRFQLVTDLYNVLTRTARIARETWDIRCPIERYHNNVLDELTHMWTLIHLKYNYCCPNYQYLNEMGLVCISNSYNNNIPSIGTICG</sequence>
<proteinExistence type="predicted"/>
<reference evidence="1 2" key="1">
    <citation type="submission" date="2021-06" db="EMBL/GenBank/DDBJ databases">
        <title>Caerostris extrusa draft genome.</title>
        <authorList>
            <person name="Kono N."/>
            <person name="Arakawa K."/>
        </authorList>
    </citation>
    <scope>NUCLEOTIDE SEQUENCE [LARGE SCALE GENOMIC DNA]</scope>
</reference>
<keyword evidence="2" id="KW-1185">Reference proteome</keyword>
<dbReference type="AlphaFoldDB" id="A0AAV4M989"/>
<name>A0AAV4M989_CAEEX</name>
<accession>A0AAV4M989</accession>
<evidence type="ECO:0000313" key="2">
    <source>
        <dbReference type="Proteomes" id="UP001054945"/>
    </source>
</evidence>
<evidence type="ECO:0000313" key="1">
    <source>
        <dbReference type="EMBL" id="GIX68800.1"/>
    </source>
</evidence>
<organism evidence="1 2">
    <name type="scientific">Caerostris extrusa</name>
    <name type="common">Bark spider</name>
    <name type="synonym">Caerostris bankana</name>
    <dbReference type="NCBI Taxonomy" id="172846"/>
    <lineage>
        <taxon>Eukaryota</taxon>
        <taxon>Metazoa</taxon>
        <taxon>Ecdysozoa</taxon>
        <taxon>Arthropoda</taxon>
        <taxon>Chelicerata</taxon>
        <taxon>Arachnida</taxon>
        <taxon>Araneae</taxon>
        <taxon>Araneomorphae</taxon>
        <taxon>Entelegynae</taxon>
        <taxon>Araneoidea</taxon>
        <taxon>Araneidae</taxon>
        <taxon>Caerostris</taxon>
    </lineage>
</organism>
<gene>
    <name evidence="1" type="ORF">CEXT_646371</name>
</gene>
<dbReference type="EMBL" id="BPLR01002001">
    <property type="protein sequence ID" value="GIX68800.1"/>
    <property type="molecule type" value="Genomic_DNA"/>
</dbReference>